<keyword evidence="2 5" id="KW-0808">Transferase</keyword>
<feature type="domain" description="Maltose/galactoside acetyltransferase" evidence="6">
    <location>
        <begin position="4"/>
        <end position="58"/>
    </location>
</feature>
<name>A0ABW4C2L9_9LACO</name>
<comment type="similarity">
    <text evidence="1 5">Belongs to the transferase hexapeptide repeat family.</text>
</comment>
<dbReference type="PANTHER" id="PTHR43017">
    <property type="entry name" value="GALACTOSIDE O-ACETYLTRANSFERASE"/>
    <property type="match status" value="1"/>
</dbReference>
<evidence type="ECO:0000313" key="8">
    <source>
        <dbReference type="Proteomes" id="UP001597188"/>
    </source>
</evidence>
<evidence type="ECO:0000313" key="7">
    <source>
        <dbReference type="EMBL" id="MFD1420525.1"/>
    </source>
</evidence>
<dbReference type="Pfam" id="PF12464">
    <property type="entry name" value="Mac"/>
    <property type="match status" value="1"/>
</dbReference>
<dbReference type="Gene3D" id="2.160.10.10">
    <property type="entry name" value="Hexapeptide repeat proteins"/>
    <property type="match status" value="1"/>
</dbReference>
<dbReference type="SUPFAM" id="SSF51161">
    <property type="entry name" value="Trimeric LpxA-like enzymes"/>
    <property type="match status" value="1"/>
</dbReference>
<dbReference type="PROSITE" id="PS00101">
    <property type="entry name" value="HEXAPEP_TRANSFERASES"/>
    <property type="match status" value="1"/>
</dbReference>
<dbReference type="GO" id="GO:0016746">
    <property type="term" value="F:acyltransferase activity"/>
    <property type="evidence" value="ECO:0007669"/>
    <property type="project" value="UniProtKB-KW"/>
</dbReference>
<dbReference type="InterPro" id="IPR018357">
    <property type="entry name" value="Hexapep_transf_CS"/>
</dbReference>
<keyword evidence="8" id="KW-1185">Reference proteome</keyword>
<evidence type="ECO:0000256" key="4">
    <source>
        <dbReference type="ARBA" id="ARBA00023315"/>
    </source>
</evidence>
<proteinExistence type="inferred from homology"/>
<dbReference type="Pfam" id="PF00132">
    <property type="entry name" value="Hexapep"/>
    <property type="match status" value="1"/>
</dbReference>
<keyword evidence="4 5" id="KW-0012">Acyltransferase</keyword>
<dbReference type="InterPro" id="IPR011004">
    <property type="entry name" value="Trimer_LpxA-like_sf"/>
</dbReference>
<evidence type="ECO:0000259" key="6">
    <source>
        <dbReference type="SMART" id="SM01266"/>
    </source>
</evidence>
<accession>A0ABW4C2L9</accession>
<comment type="caution">
    <text evidence="7">The sequence shown here is derived from an EMBL/GenBank/DDBJ whole genome shotgun (WGS) entry which is preliminary data.</text>
</comment>
<evidence type="ECO:0000256" key="5">
    <source>
        <dbReference type="RuleBase" id="RU367021"/>
    </source>
</evidence>
<sequence length="204" mass="23031">MSNLEKMHTGDLYLPDDPTIEIQQKQLLNRLYDYNQTRVTEPEKQQAILSQLFAEIGPHCYIEPPFHANFGGHHVHFGANIYANFNLTLVDDTHIYIGDHTMIGPNVTLATAGHPILPELREQNYQYNRPVHIGRNCWLGTGVIVLPGVTIGDNVVVGAGSIVTKNLPDHVVAVGNPCQVMRQVSDHDRQYYFKDRQIDPKLLK</sequence>
<gene>
    <name evidence="7" type="ORF">ACFQ5L_06125</name>
</gene>
<evidence type="ECO:0000256" key="3">
    <source>
        <dbReference type="ARBA" id="ARBA00022737"/>
    </source>
</evidence>
<dbReference type="RefSeq" id="WP_137633782.1">
    <property type="nucleotide sequence ID" value="NZ_BJDL01000001.1"/>
</dbReference>
<dbReference type="SMART" id="SM01266">
    <property type="entry name" value="Mac"/>
    <property type="match status" value="1"/>
</dbReference>
<evidence type="ECO:0000256" key="1">
    <source>
        <dbReference type="ARBA" id="ARBA00007274"/>
    </source>
</evidence>
<evidence type="ECO:0000256" key="2">
    <source>
        <dbReference type="ARBA" id="ARBA00022679"/>
    </source>
</evidence>
<dbReference type="PANTHER" id="PTHR43017:SF1">
    <property type="entry name" value="ACETYLTRANSFERASE YJL218W-RELATED"/>
    <property type="match status" value="1"/>
</dbReference>
<dbReference type="InterPro" id="IPR024688">
    <property type="entry name" value="Mac_dom"/>
</dbReference>
<reference evidence="8" key="1">
    <citation type="journal article" date="2019" name="Int. J. Syst. Evol. Microbiol.">
        <title>The Global Catalogue of Microorganisms (GCM) 10K type strain sequencing project: providing services to taxonomists for standard genome sequencing and annotation.</title>
        <authorList>
            <consortium name="The Broad Institute Genomics Platform"/>
            <consortium name="The Broad Institute Genome Sequencing Center for Infectious Disease"/>
            <person name="Wu L."/>
            <person name="Ma J."/>
        </authorList>
    </citation>
    <scope>NUCLEOTIDE SEQUENCE [LARGE SCALE GENOMIC DNA]</scope>
    <source>
        <strain evidence="8">CCM 8931</strain>
    </source>
</reference>
<protein>
    <recommendedName>
        <fullName evidence="5">Acetyltransferase</fullName>
        <ecNumber evidence="5">2.3.1.-</ecNumber>
    </recommendedName>
</protein>
<organism evidence="7 8">
    <name type="scientific">Lactiplantibacillus songbeiensis</name>
    <dbReference type="NCBI Taxonomy" id="2559920"/>
    <lineage>
        <taxon>Bacteria</taxon>
        <taxon>Bacillati</taxon>
        <taxon>Bacillota</taxon>
        <taxon>Bacilli</taxon>
        <taxon>Lactobacillales</taxon>
        <taxon>Lactobacillaceae</taxon>
        <taxon>Lactiplantibacillus</taxon>
    </lineage>
</organism>
<dbReference type="InterPro" id="IPR039369">
    <property type="entry name" value="LacA-like"/>
</dbReference>
<dbReference type="Proteomes" id="UP001597188">
    <property type="component" value="Unassembled WGS sequence"/>
</dbReference>
<dbReference type="InterPro" id="IPR001451">
    <property type="entry name" value="Hexapep"/>
</dbReference>
<dbReference type="EC" id="2.3.1.-" evidence="5"/>
<keyword evidence="3" id="KW-0677">Repeat</keyword>
<dbReference type="CDD" id="cd03357">
    <property type="entry name" value="LbH_MAT_GAT"/>
    <property type="match status" value="1"/>
</dbReference>
<dbReference type="EMBL" id="JBHTOJ010000014">
    <property type="protein sequence ID" value="MFD1420525.1"/>
    <property type="molecule type" value="Genomic_DNA"/>
</dbReference>